<evidence type="ECO:0000313" key="3">
    <source>
        <dbReference type="Proteomes" id="UP000499080"/>
    </source>
</evidence>
<accession>A0A4Y2FYT9</accession>
<evidence type="ECO:0000256" key="1">
    <source>
        <dbReference type="SAM" id="Phobius"/>
    </source>
</evidence>
<keyword evidence="1" id="KW-0472">Membrane</keyword>
<protein>
    <submittedName>
        <fullName evidence="2">Uncharacterized protein</fullName>
    </submittedName>
</protein>
<organism evidence="2 3">
    <name type="scientific">Araneus ventricosus</name>
    <name type="common">Orbweaver spider</name>
    <name type="synonym">Epeira ventricosa</name>
    <dbReference type="NCBI Taxonomy" id="182803"/>
    <lineage>
        <taxon>Eukaryota</taxon>
        <taxon>Metazoa</taxon>
        <taxon>Ecdysozoa</taxon>
        <taxon>Arthropoda</taxon>
        <taxon>Chelicerata</taxon>
        <taxon>Arachnida</taxon>
        <taxon>Araneae</taxon>
        <taxon>Araneomorphae</taxon>
        <taxon>Entelegynae</taxon>
        <taxon>Araneoidea</taxon>
        <taxon>Araneidae</taxon>
        <taxon>Araneus</taxon>
    </lineage>
</organism>
<keyword evidence="1" id="KW-1133">Transmembrane helix</keyword>
<dbReference type="EMBL" id="BGPR01001079">
    <property type="protein sequence ID" value="GBM44844.1"/>
    <property type="molecule type" value="Genomic_DNA"/>
</dbReference>
<comment type="caution">
    <text evidence="2">The sequence shown here is derived from an EMBL/GenBank/DDBJ whole genome shotgun (WGS) entry which is preliminary data.</text>
</comment>
<reference evidence="2 3" key="1">
    <citation type="journal article" date="2019" name="Sci. Rep.">
        <title>Orb-weaving spider Araneus ventricosus genome elucidates the spidroin gene catalogue.</title>
        <authorList>
            <person name="Kono N."/>
            <person name="Nakamura H."/>
            <person name="Ohtoshi R."/>
            <person name="Moran D.A.P."/>
            <person name="Shinohara A."/>
            <person name="Yoshida Y."/>
            <person name="Fujiwara M."/>
            <person name="Mori M."/>
            <person name="Tomita M."/>
            <person name="Arakawa K."/>
        </authorList>
    </citation>
    <scope>NUCLEOTIDE SEQUENCE [LARGE SCALE GENOMIC DNA]</scope>
</reference>
<dbReference type="AlphaFoldDB" id="A0A4Y2FYT9"/>
<dbReference type="Proteomes" id="UP000499080">
    <property type="component" value="Unassembled WGS sequence"/>
</dbReference>
<evidence type="ECO:0000313" key="2">
    <source>
        <dbReference type="EMBL" id="GBM44844.1"/>
    </source>
</evidence>
<sequence length="143" mass="16437">MRNTIVIGKNNSVTYRKLPSLLYIITSYISTFVVSLHELQNSHVKLFCRQFIKPGGHCILQLFITSKTFIAQKVFQLKDIMEITRSKVRTIGTTRRKCVSGLCLNAVNTWLNELAVEEYNMVILKLVDRCDKCLNVGGYYVEK</sequence>
<keyword evidence="3" id="KW-1185">Reference proteome</keyword>
<feature type="transmembrane region" description="Helical" evidence="1">
    <location>
        <begin position="20"/>
        <end position="39"/>
    </location>
</feature>
<keyword evidence="1" id="KW-0812">Transmembrane</keyword>
<name>A0A4Y2FYT9_ARAVE</name>
<proteinExistence type="predicted"/>
<gene>
    <name evidence="2" type="ORF">AVEN_201090_1</name>
</gene>